<dbReference type="GeneID" id="20207901"/>
<name>T1FGF2_HELRO</name>
<dbReference type="PANTHER" id="PTHR22738:SF10">
    <property type="entry name" value="RAS ASSOCIATION DOMAIN-CONTAINING PROTEIN 1 HOMOLOG"/>
    <property type="match status" value="1"/>
</dbReference>
<dbReference type="PANTHER" id="PTHR22738">
    <property type="entry name" value="RASSF"/>
    <property type="match status" value="1"/>
</dbReference>
<dbReference type="OrthoDB" id="74314at2759"/>
<dbReference type="InterPro" id="IPR011524">
    <property type="entry name" value="SARAH_dom"/>
</dbReference>
<evidence type="ECO:0000313" key="4">
    <source>
        <dbReference type="EMBL" id="ESN93393.1"/>
    </source>
</evidence>
<dbReference type="HOGENOM" id="CLU_521031_0_0_1"/>
<dbReference type="AlphaFoldDB" id="T1FGF2"/>
<organism evidence="5 6">
    <name type="scientific">Helobdella robusta</name>
    <name type="common">Californian leech</name>
    <dbReference type="NCBI Taxonomy" id="6412"/>
    <lineage>
        <taxon>Eukaryota</taxon>
        <taxon>Metazoa</taxon>
        <taxon>Spiralia</taxon>
        <taxon>Lophotrochozoa</taxon>
        <taxon>Annelida</taxon>
        <taxon>Clitellata</taxon>
        <taxon>Hirudinea</taxon>
        <taxon>Rhynchobdellida</taxon>
        <taxon>Glossiphoniidae</taxon>
        <taxon>Helobdella</taxon>
    </lineage>
</organism>
<evidence type="ECO:0000259" key="3">
    <source>
        <dbReference type="PROSITE" id="PS50951"/>
    </source>
</evidence>
<evidence type="ECO:0000313" key="6">
    <source>
        <dbReference type="Proteomes" id="UP000015101"/>
    </source>
</evidence>
<dbReference type="SMART" id="SM00314">
    <property type="entry name" value="RA"/>
    <property type="match status" value="1"/>
</dbReference>
<dbReference type="EMBL" id="KB097612">
    <property type="protein sequence ID" value="ESN93393.1"/>
    <property type="molecule type" value="Genomic_DNA"/>
</dbReference>
<dbReference type="InParanoid" id="T1FGF2"/>
<sequence>MDVRRLPKRHPSTENHPLIAKDDDDDDDSTFHCHTEVFIKPASPQKRVCSKNNITAENSYSTNNLPSTNKNKKELTLTSANHNGTGLYETIIEQLACRLSMNTMLKNIVLTPFKTCSHQRRSRSWNRLRNESKERRLFGDDSDCCNEVNHYSNRRKDEIELNQFTGIKAMVRSHGHKFEYVIMNKATWCDKCVCLYTCHITCKNMVTLKCPSLQINNLIINVRKCKLETALSLQPKLSVTSYDEEDNSINTSNACDSKNGSSIKITYNKMLDFEEKVKTFNESNKFGLFFRLMPTSMQGSIRVHMNLCRPITMLASTPPPSLLCDDLSQSRAYKTSFHMPKDTSKLIYINDNTTAMEVVELLLKKFCIVESPKQFSLYQKTIIHDDVHTMRKLNENDLPLVLCLHWFYQGAEALDSNKFILQETDAGDIKWDIFSTPELENFLCMLHREEKEHEERIRGKNKMMKLHIQRRLKEIIKENNLRANNSGSSGFISSFSSCTSIETSDGFDPKLKTHSCTNMLNYL</sequence>
<proteinExistence type="predicted"/>
<dbReference type="Proteomes" id="UP000015101">
    <property type="component" value="Unassembled WGS sequence"/>
</dbReference>
<dbReference type="KEGG" id="hro:HELRODRAFT_180922"/>
<reference evidence="6" key="1">
    <citation type="submission" date="2012-12" db="EMBL/GenBank/DDBJ databases">
        <authorList>
            <person name="Hellsten U."/>
            <person name="Grimwood J."/>
            <person name="Chapman J.A."/>
            <person name="Shapiro H."/>
            <person name="Aerts A."/>
            <person name="Otillar R.P."/>
            <person name="Terry A.Y."/>
            <person name="Boore J.L."/>
            <person name="Simakov O."/>
            <person name="Marletaz F."/>
            <person name="Cho S.-J."/>
            <person name="Edsinger-Gonzales E."/>
            <person name="Havlak P."/>
            <person name="Kuo D.-H."/>
            <person name="Larsson T."/>
            <person name="Lv J."/>
            <person name="Arendt D."/>
            <person name="Savage R."/>
            <person name="Osoegawa K."/>
            <person name="de Jong P."/>
            <person name="Lindberg D.R."/>
            <person name="Seaver E.C."/>
            <person name="Weisblat D.A."/>
            <person name="Putnam N.H."/>
            <person name="Grigoriev I.V."/>
            <person name="Rokhsar D.S."/>
        </authorList>
    </citation>
    <scope>NUCLEOTIDE SEQUENCE</scope>
</reference>
<dbReference type="CTD" id="20207901"/>
<dbReference type="PROSITE" id="PS50951">
    <property type="entry name" value="SARAH"/>
    <property type="match status" value="1"/>
</dbReference>
<gene>
    <name evidence="5" type="primary">20207901</name>
    <name evidence="4" type="ORF">HELRODRAFT_180922</name>
</gene>
<keyword evidence="6" id="KW-1185">Reference proteome</keyword>
<accession>T1FGF2</accession>
<dbReference type="CDD" id="cd01778">
    <property type="entry name" value="RA_RASSF1_like"/>
    <property type="match status" value="1"/>
</dbReference>
<evidence type="ECO:0008006" key="7">
    <source>
        <dbReference type="Google" id="ProtNLM"/>
    </source>
</evidence>
<protein>
    <recommendedName>
        <fullName evidence="7">Ras-associating domain-containing protein</fullName>
    </recommendedName>
</protein>
<feature type="compositionally biased region" description="Basic residues" evidence="1">
    <location>
        <begin position="1"/>
        <end position="10"/>
    </location>
</feature>
<dbReference type="EMBL" id="AMQM01007412">
    <property type="status" value="NOT_ANNOTATED_CDS"/>
    <property type="molecule type" value="Genomic_DNA"/>
</dbReference>
<dbReference type="SUPFAM" id="SSF54236">
    <property type="entry name" value="Ubiquitin-like"/>
    <property type="match status" value="1"/>
</dbReference>
<dbReference type="EnsemblMetazoa" id="HelroT180922">
    <property type="protein sequence ID" value="HelroP180922"/>
    <property type="gene ID" value="HelroG180922"/>
</dbReference>
<dbReference type="eggNOG" id="KOG4239">
    <property type="taxonomic scope" value="Eukaryota"/>
</dbReference>
<reference evidence="5" key="3">
    <citation type="submission" date="2015-06" db="UniProtKB">
        <authorList>
            <consortium name="EnsemblMetazoa"/>
        </authorList>
    </citation>
    <scope>IDENTIFICATION</scope>
</reference>
<feature type="domain" description="Ras-associating" evidence="2">
    <location>
        <begin position="331"/>
        <end position="426"/>
    </location>
</feature>
<evidence type="ECO:0000259" key="2">
    <source>
        <dbReference type="PROSITE" id="PS50200"/>
    </source>
</evidence>
<dbReference type="InterPro" id="IPR000159">
    <property type="entry name" value="RA_dom"/>
</dbReference>
<feature type="region of interest" description="Disordered" evidence="1">
    <location>
        <begin position="1"/>
        <end position="27"/>
    </location>
</feature>
<dbReference type="STRING" id="6412.T1FGF2"/>
<reference evidence="4 6" key="2">
    <citation type="journal article" date="2013" name="Nature">
        <title>Insights into bilaterian evolution from three spiralian genomes.</title>
        <authorList>
            <person name="Simakov O."/>
            <person name="Marletaz F."/>
            <person name="Cho S.J."/>
            <person name="Edsinger-Gonzales E."/>
            <person name="Havlak P."/>
            <person name="Hellsten U."/>
            <person name="Kuo D.H."/>
            <person name="Larsson T."/>
            <person name="Lv J."/>
            <person name="Arendt D."/>
            <person name="Savage R."/>
            <person name="Osoegawa K."/>
            <person name="de Jong P."/>
            <person name="Grimwood J."/>
            <person name="Chapman J.A."/>
            <person name="Shapiro H."/>
            <person name="Aerts A."/>
            <person name="Otillar R.P."/>
            <person name="Terry A.Y."/>
            <person name="Boore J.L."/>
            <person name="Grigoriev I.V."/>
            <person name="Lindberg D.R."/>
            <person name="Seaver E.C."/>
            <person name="Weisblat D.A."/>
            <person name="Putnam N.H."/>
            <person name="Rokhsar D.S."/>
        </authorList>
    </citation>
    <scope>NUCLEOTIDE SEQUENCE</scope>
</reference>
<evidence type="ECO:0000313" key="5">
    <source>
        <dbReference type="EnsemblMetazoa" id="HelroP180922"/>
    </source>
</evidence>
<dbReference type="Pfam" id="PF00788">
    <property type="entry name" value="RA"/>
    <property type="match status" value="1"/>
</dbReference>
<dbReference type="InterPro" id="IPR029071">
    <property type="entry name" value="Ubiquitin-like_domsf"/>
</dbReference>
<dbReference type="Pfam" id="PF16517">
    <property type="entry name" value="Nore1-SARAH"/>
    <property type="match status" value="1"/>
</dbReference>
<dbReference type="RefSeq" id="XP_009028462.1">
    <property type="nucleotide sequence ID" value="XM_009030214.1"/>
</dbReference>
<evidence type="ECO:0000256" key="1">
    <source>
        <dbReference type="SAM" id="MobiDB-lite"/>
    </source>
</evidence>
<dbReference type="Gene3D" id="1.20.5.110">
    <property type="match status" value="1"/>
</dbReference>
<feature type="domain" description="SARAH" evidence="3">
    <location>
        <begin position="428"/>
        <end position="475"/>
    </location>
</feature>
<dbReference type="InterPro" id="IPR033614">
    <property type="entry name" value="RASSF1-6"/>
</dbReference>
<dbReference type="GO" id="GO:0007165">
    <property type="term" value="P:signal transduction"/>
    <property type="evidence" value="ECO:0000318"/>
    <property type="project" value="GO_Central"/>
</dbReference>
<dbReference type="PROSITE" id="PS50200">
    <property type="entry name" value="RA"/>
    <property type="match status" value="1"/>
</dbReference>
<dbReference type="Gene3D" id="3.10.20.90">
    <property type="entry name" value="Phosphatidylinositol 3-kinase Catalytic Subunit, Chain A, domain 1"/>
    <property type="match status" value="1"/>
</dbReference>